<dbReference type="Proteomes" id="UP000721954">
    <property type="component" value="Unassembled WGS sequence"/>
</dbReference>
<gene>
    <name evidence="2" type="ORF">JW613_13125</name>
</gene>
<dbReference type="PANTHER" id="PTHR35010">
    <property type="entry name" value="BLL4672 PROTEIN-RELATED"/>
    <property type="match status" value="1"/>
</dbReference>
<dbReference type="Pfam" id="PF17765">
    <property type="entry name" value="MLTR_LBD"/>
    <property type="match status" value="1"/>
</dbReference>
<name>A0ABS3XV99_9ACTN</name>
<dbReference type="InterPro" id="IPR010982">
    <property type="entry name" value="Lambda_DNA-bd_dom_sf"/>
</dbReference>
<dbReference type="PROSITE" id="PS50943">
    <property type="entry name" value="HTH_CROC1"/>
    <property type="match status" value="1"/>
</dbReference>
<dbReference type="EMBL" id="JAFFZM010000007">
    <property type="protein sequence ID" value="MBO8199238.1"/>
    <property type="molecule type" value="Genomic_DNA"/>
</dbReference>
<dbReference type="Gene3D" id="1.10.260.40">
    <property type="entry name" value="lambda repressor-like DNA-binding domains"/>
    <property type="match status" value="1"/>
</dbReference>
<evidence type="ECO:0000313" key="3">
    <source>
        <dbReference type="Proteomes" id="UP000721954"/>
    </source>
</evidence>
<dbReference type="SUPFAM" id="SSF47413">
    <property type="entry name" value="lambda repressor-like DNA-binding domains"/>
    <property type="match status" value="1"/>
</dbReference>
<feature type="domain" description="HTH cro/C1-type" evidence="1">
    <location>
        <begin position="35"/>
        <end position="82"/>
    </location>
</feature>
<evidence type="ECO:0000313" key="2">
    <source>
        <dbReference type="EMBL" id="MBO8199238.1"/>
    </source>
</evidence>
<organism evidence="2 3">
    <name type="scientific">Streptomyces smyrnaeus</name>
    <dbReference type="NCBI Taxonomy" id="1387713"/>
    <lineage>
        <taxon>Bacteria</taxon>
        <taxon>Bacillati</taxon>
        <taxon>Actinomycetota</taxon>
        <taxon>Actinomycetes</taxon>
        <taxon>Kitasatosporales</taxon>
        <taxon>Streptomycetaceae</taxon>
        <taxon>Streptomyces</taxon>
    </lineage>
</organism>
<protein>
    <submittedName>
        <fullName evidence="2">Helix-turn-helix domain-containing protein</fullName>
    </submittedName>
</protein>
<dbReference type="Pfam" id="PF13560">
    <property type="entry name" value="HTH_31"/>
    <property type="match status" value="1"/>
</dbReference>
<dbReference type="InterPro" id="IPR001387">
    <property type="entry name" value="Cro/C1-type_HTH"/>
</dbReference>
<proteinExistence type="predicted"/>
<keyword evidence="3" id="KW-1185">Reference proteome</keyword>
<dbReference type="RefSeq" id="WP_209210986.1">
    <property type="nucleotide sequence ID" value="NZ_JAFFZM010000007.1"/>
</dbReference>
<evidence type="ECO:0000259" key="1">
    <source>
        <dbReference type="PROSITE" id="PS50943"/>
    </source>
</evidence>
<dbReference type="GeneID" id="96259555"/>
<reference evidence="2 3" key="1">
    <citation type="submission" date="2021-02" db="EMBL/GenBank/DDBJ databases">
        <title>Streptomyces spirodelae sp. nov., isolated from duckweed.</title>
        <authorList>
            <person name="Saimee Y."/>
            <person name="Duangmal K."/>
        </authorList>
    </citation>
    <scope>NUCLEOTIDE SEQUENCE [LARGE SCALE GENOMIC DNA]</scope>
    <source>
        <strain evidence="2 3">DSM 42105</strain>
    </source>
</reference>
<dbReference type="InterPro" id="IPR041413">
    <property type="entry name" value="MLTR_LBD"/>
</dbReference>
<accession>A0ABS3XV99</accession>
<dbReference type="SMART" id="SM00530">
    <property type="entry name" value="HTH_XRE"/>
    <property type="match status" value="1"/>
</dbReference>
<comment type="caution">
    <text evidence="2">The sequence shown here is derived from an EMBL/GenBank/DDBJ whole genome shotgun (WGS) entry which is preliminary data.</text>
</comment>
<sequence length="280" mass="30905">MTDRAELGRFLRARREALRPADVGLVPGGRRRTPGLRREEVAMLASMSTDYYERLEQARGVNPSETLLAALARALRLSTDERDHLYAVAGYQPPQGLSHDGYADPGLMHILDSLKDTPAQIVDGLGTVVIQNPMAIALLGPLVDRPGHEDNGAWLWFMRPALRGVYAEEEHEAIGRTIVADLRASVFRHGHHPCGQALVDELCNGSKEFAALWDLGEVATVRSTRKSVLHPQAGRLDLQCDVVLSPVTSKRLFLYRPQPGTETAERLEFLRVLGTQSFAS</sequence>
<dbReference type="PANTHER" id="PTHR35010:SF2">
    <property type="entry name" value="BLL4672 PROTEIN"/>
    <property type="match status" value="1"/>
</dbReference>
<dbReference type="Gene3D" id="3.30.450.180">
    <property type="match status" value="1"/>
</dbReference>